<dbReference type="InterPro" id="IPR002818">
    <property type="entry name" value="DJ-1/PfpI"/>
</dbReference>
<keyword evidence="4" id="KW-1185">Reference proteome</keyword>
<dbReference type="InterPro" id="IPR029062">
    <property type="entry name" value="Class_I_gatase-like"/>
</dbReference>
<dbReference type="SUPFAM" id="SSF52317">
    <property type="entry name" value="Class I glutamine amidotransferase-like"/>
    <property type="match status" value="1"/>
</dbReference>
<dbReference type="RefSeq" id="WP_069938651.1">
    <property type="nucleotide sequence ID" value="NZ_MAMP01000021.1"/>
</dbReference>
<dbReference type="Proteomes" id="UP000095658">
    <property type="component" value="Unassembled WGS sequence"/>
</dbReference>
<dbReference type="NCBIfam" id="TIGR01382">
    <property type="entry name" value="PfpI"/>
    <property type="match status" value="1"/>
</dbReference>
<dbReference type="Gene3D" id="3.40.50.880">
    <property type="match status" value="1"/>
</dbReference>
<protein>
    <submittedName>
        <fullName evidence="3">Peptidase</fullName>
    </submittedName>
</protein>
<evidence type="ECO:0000313" key="3">
    <source>
        <dbReference type="EMBL" id="OES45029.1"/>
    </source>
</evidence>
<proteinExistence type="inferred from homology"/>
<gene>
    <name evidence="3" type="ORF">BA724_05375</name>
</gene>
<dbReference type="Pfam" id="PF01965">
    <property type="entry name" value="DJ-1_PfpI"/>
    <property type="match status" value="1"/>
</dbReference>
<dbReference type="EMBL" id="MAMP01000021">
    <property type="protein sequence ID" value="OES45029.1"/>
    <property type="molecule type" value="Genomic_DNA"/>
</dbReference>
<sequence>MSKNVLIITGDAVEALEVFYPYYRCIEDNINCTIASPVKKKLQTVVHDFLPEMDTFTEKWGYKIESHVSVDDVNPADYDGLIIPGGRAPEYIRMNTKVQELTAHFFKENKPIGVICHGQLVLTTIREHIQGREMTAYSACRPEVEAAGATYIEELLHVEGNLVSGHAWPDLPGFMREFFKLLNVKKEASV</sequence>
<feature type="domain" description="DJ-1/PfpI" evidence="2">
    <location>
        <begin position="3"/>
        <end position="180"/>
    </location>
</feature>
<name>A0A1E7DPQ7_9BACI</name>
<dbReference type="AlphaFoldDB" id="A0A1E7DPQ7"/>
<dbReference type="CDD" id="cd03169">
    <property type="entry name" value="GATase1_PfpI_1"/>
    <property type="match status" value="1"/>
</dbReference>
<evidence type="ECO:0000313" key="4">
    <source>
        <dbReference type="Proteomes" id="UP000095658"/>
    </source>
</evidence>
<comment type="caution">
    <text evidence="3">The sequence shown here is derived from an EMBL/GenBank/DDBJ whole genome shotgun (WGS) entry which is preliminary data.</text>
</comment>
<dbReference type="OrthoDB" id="9792284at2"/>
<accession>A0A1E7DPQ7</accession>
<dbReference type="PANTHER" id="PTHR42733:SF2">
    <property type="entry name" value="DJ-1_THIJ_PFPI FAMILY PROTEIN"/>
    <property type="match status" value="1"/>
</dbReference>
<organism evidence="3 4">
    <name type="scientific">Domibacillus iocasae</name>
    <dbReference type="NCBI Taxonomy" id="1714016"/>
    <lineage>
        <taxon>Bacteria</taxon>
        <taxon>Bacillati</taxon>
        <taxon>Bacillota</taxon>
        <taxon>Bacilli</taxon>
        <taxon>Bacillales</taxon>
        <taxon>Bacillaceae</taxon>
        <taxon>Domibacillus</taxon>
    </lineage>
</organism>
<dbReference type="STRING" id="1714016.BA724_05375"/>
<reference evidence="3 4" key="1">
    <citation type="submission" date="2016-06" db="EMBL/GenBank/DDBJ databases">
        <title>Domibacillus iocasae genome sequencing.</title>
        <authorList>
            <person name="Verma A."/>
            <person name="Pal Y."/>
            <person name="Ojha A.K."/>
            <person name="Krishnamurthi S."/>
        </authorList>
    </citation>
    <scope>NUCLEOTIDE SEQUENCE [LARGE SCALE GENOMIC DNA]</scope>
    <source>
        <strain evidence="3 4">DSM 29979</strain>
    </source>
</reference>
<comment type="similarity">
    <text evidence="1">Belongs to the peptidase C56 family.</text>
</comment>
<evidence type="ECO:0000259" key="2">
    <source>
        <dbReference type="Pfam" id="PF01965"/>
    </source>
</evidence>
<dbReference type="PANTHER" id="PTHR42733">
    <property type="entry name" value="DJ-1 PROTEIN"/>
    <property type="match status" value="1"/>
</dbReference>
<dbReference type="PROSITE" id="PS51276">
    <property type="entry name" value="PEPTIDASE_C56_PFPI"/>
    <property type="match status" value="1"/>
</dbReference>
<dbReference type="InterPro" id="IPR006286">
    <property type="entry name" value="C56_PfpI-like"/>
</dbReference>
<evidence type="ECO:0000256" key="1">
    <source>
        <dbReference type="ARBA" id="ARBA00008542"/>
    </source>
</evidence>